<comment type="caution">
    <text evidence="1">The sequence shown here is derived from an EMBL/GenBank/DDBJ whole genome shotgun (WGS) entry which is preliminary data.</text>
</comment>
<dbReference type="AlphaFoldDB" id="A0A9N8ZSE5"/>
<name>A0A9N8ZSE5_9GLOM</name>
<accession>A0A9N8ZSE5</accession>
<evidence type="ECO:0000313" key="2">
    <source>
        <dbReference type="Proteomes" id="UP000789508"/>
    </source>
</evidence>
<reference evidence="1" key="1">
    <citation type="submission" date="2021-06" db="EMBL/GenBank/DDBJ databases">
        <authorList>
            <person name="Kallberg Y."/>
            <person name="Tangrot J."/>
            <person name="Rosling A."/>
        </authorList>
    </citation>
    <scope>NUCLEOTIDE SEQUENCE</scope>
    <source>
        <strain evidence="1">FL130A</strain>
    </source>
</reference>
<keyword evidence="2" id="KW-1185">Reference proteome</keyword>
<evidence type="ECO:0000313" key="1">
    <source>
        <dbReference type="EMBL" id="CAG8505573.1"/>
    </source>
</evidence>
<dbReference type="EMBL" id="CAJVPS010000731">
    <property type="protein sequence ID" value="CAG8505573.1"/>
    <property type="molecule type" value="Genomic_DNA"/>
</dbReference>
<dbReference type="OrthoDB" id="2356166at2759"/>
<dbReference type="PANTHER" id="PTHR46880:SF5">
    <property type="entry name" value="DUF4371 DOMAIN-CONTAINING PROTEIN"/>
    <property type="match status" value="1"/>
</dbReference>
<feature type="non-terminal residue" evidence="1">
    <location>
        <position position="472"/>
    </location>
</feature>
<gene>
    <name evidence="1" type="ORF">ALEPTO_LOCUS3705</name>
</gene>
<organism evidence="1 2">
    <name type="scientific">Ambispora leptoticha</name>
    <dbReference type="NCBI Taxonomy" id="144679"/>
    <lineage>
        <taxon>Eukaryota</taxon>
        <taxon>Fungi</taxon>
        <taxon>Fungi incertae sedis</taxon>
        <taxon>Mucoromycota</taxon>
        <taxon>Glomeromycotina</taxon>
        <taxon>Glomeromycetes</taxon>
        <taxon>Archaeosporales</taxon>
        <taxon>Ambisporaceae</taxon>
        <taxon>Ambispora</taxon>
    </lineage>
</organism>
<dbReference type="Proteomes" id="UP000789508">
    <property type="component" value="Unassembled WGS sequence"/>
</dbReference>
<proteinExistence type="predicted"/>
<dbReference type="PANTHER" id="PTHR46880">
    <property type="entry name" value="RAS-ASSOCIATING DOMAIN-CONTAINING PROTEIN"/>
    <property type="match status" value="1"/>
</dbReference>
<sequence length="472" mass="52696">MTSTSTLSTPLSANEATYVNPVSVIDIVQAMSRVIEDAVLSELSESPCWSLLLDHVTYQSGSKSISVYSKHLSADHSPGIRYLGILGFTVTDPFTASNHLEVFCTSKRISMAKLAHVGSNADTAILGKSNGIVSHLKSKQPFLSSIHTVGQSIHSSMKEAADMVLYFVQYQTIMNEILDYFSVISDPPSSLKPIGEGITNSLYNIDAARFLSWCQEIAVNSQILDEIRIALSLSHAENATTLCNKIDQNFTIATKLLADIYNILQNLVIFFQGDPISVADLYPLVNQATTKIYVEFIGNSEDRPHYGSMLRQFVEKTLTSGVTLPKFIPQFATATINALNERFPMLDVYNNMRIFDPRFLPNERRAIGPYGKEEIDMLNRIYGNPNFESGIIFPPVIDSQALIKEWSQAKYLLSGFKELPFTEAWKKTFETVEFVQEFPNIVKIISIALTVPYSNAHVEDLLSRQKRIAVQH</sequence>
<protein>
    <submittedName>
        <fullName evidence="1">3408_t:CDS:1</fullName>
    </submittedName>
</protein>